<sequence>MKVTSQSVCSLLLLFHLFHLSTAARRLKFVLLLFRHGDRSPIEAYPNDPYKEDAWPQGFEQLSQIGMQQHYDLGTYLRQRYSGFLNDSYNRHEVYVRSTDFDRTLMSAQANLAALFPPADKEIWKPSLKWQPIPVHTTPLSQEQLLVLPYVNCPRFNELQQDTMASKEFKSLLEPYQDFIKNLSQETGYSVAALTGGKLWAVYDTLLCEDKHNFTLPNWVTPDVRTKLQKLSEFIFLSMFGLSNQVEKSKLQGGVLVKTILKNITDATTPSNLQKLIIYSAMKRFFQHDSTIGALQMALGVSDGNLPPYAACHFFELHQEENGQYSIEMFYRNDSLKEPYVLTLPGCASPCPLQKFTELVSPIIVQDWAAECGITNKNNEGVFTGLALMVGFLGLAVIIMGSFLCYFVIQKRRNYQNI</sequence>
<feature type="transmembrane region" description="Helical" evidence="8">
    <location>
        <begin position="382"/>
        <end position="409"/>
    </location>
</feature>
<dbReference type="FunFam" id="3.40.50.1240:FF:000010">
    <property type="entry name" value="Prostatic acid phosphatase"/>
    <property type="match status" value="1"/>
</dbReference>
<dbReference type="EC" id="3.1.3.2" evidence="3"/>
<evidence type="ECO:0000256" key="7">
    <source>
        <dbReference type="ARBA" id="ARBA00023180"/>
    </source>
</evidence>
<dbReference type="SUPFAM" id="SSF53254">
    <property type="entry name" value="Phosphoglycerate mutase-like"/>
    <property type="match status" value="1"/>
</dbReference>
<evidence type="ECO:0000256" key="1">
    <source>
        <dbReference type="ARBA" id="ARBA00000032"/>
    </source>
</evidence>
<dbReference type="GO" id="GO:0003993">
    <property type="term" value="F:acid phosphatase activity"/>
    <property type="evidence" value="ECO:0007669"/>
    <property type="project" value="UniProtKB-EC"/>
</dbReference>
<name>A0A6P8PUV1_GEOSA</name>
<dbReference type="Proteomes" id="UP000515159">
    <property type="component" value="Chromosome 2"/>
</dbReference>
<dbReference type="CDD" id="cd07061">
    <property type="entry name" value="HP_HAP_like"/>
    <property type="match status" value="1"/>
</dbReference>
<reference evidence="11" key="1">
    <citation type="submission" date="2025-08" db="UniProtKB">
        <authorList>
            <consortium name="RefSeq"/>
        </authorList>
    </citation>
    <scope>IDENTIFICATION</scope>
</reference>
<keyword evidence="4 9" id="KW-0732">Signal</keyword>
<dbReference type="KEGG" id="gsh:117353735"/>
<keyword evidence="5" id="KW-0378">Hydrolase</keyword>
<protein>
    <recommendedName>
        <fullName evidence="3">acid phosphatase</fullName>
        <ecNumber evidence="3">3.1.3.2</ecNumber>
    </recommendedName>
</protein>
<dbReference type="PROSITE" id="PS00616">
    <property type="entry name" value="HIS_ACID_PHOSPHAT_1"/>
    <property type="match status" value="1"/>
</dbReference>
<dbReference type="InterPro" id="IPR000560">
    <property type="entry name" value="His_Pase_clade-2"/>
</dbReference>
<evidence type="ECO:0000313" key="11">
    <source>
        <dbReference type="RefSeq" id="XP_033785880.1"/>
    </source>
</evidence>
<keyword evidence="10" id="KW-1185">Reference proteome</keyword>
<keyword evidence="8" id="KW-0472">Membrane</keyword>
<dbReference type="InterPro" id="IPR033379">
    <property type="entry name" value="Acid_Pase_AS"/>
</dbReference>
<dbReference type="Pfam" id="PF00328">
    <property type="entry name" value="His_Phos_2"/>
    <property type="match status" value="1"/>
</dbReference>
<dbReference type="PANTHER" id="PTHR11567">
    <property type="entry name" value="ACID PHOSPHATASE-RELATED"/>
    <property type="match status" value="1"/>
</dbReference>
<dbReference type="InParanoid" id="A0A6P8PUV1"/>
<dbReference type="InterPro" id="IPR029033">
    <property type="entry name" value="His_PPase_superfam"/>
</dbReference>
<feature type="signal peptide" evidence="9">
    <location>
        <begin position="1"/>
        <end position="23"/>
    </location>
</feature>
<dbReference type="PANTHER" id="PTHR11567:SF211">
    <property type="entry name" value="PROSTATIC ACID PHOSPHATASE"/>
    <property type="match status" value="1"/>
</dbReference>
<comment type="similarity">
    <text evidence="2">Belongs to the histidine acid phosphatase family.</text>
</comment>
<dbReference type="FunCoup" id="A0A6P8PUV1">
    <property type="interactions" value="451"/>
</dbReference>
<evidence type="ECO:0000256" key="5">
    <source>
        <dbReference type="ARBA" id="ARBA00022801"/>
    </source>
</evidence>
<keyword evidence="8" id="KW-0812">Transmembrane</keyword>
<evidence type="ECO:0000256" key="3">
    <source>
        <dbReference type="ARBA" id="ARBA00012646"/>
    </source>
</evidence>
<evidence type="ECO:0000256" key="6">
    <source>
        <dbReference type="ARBA" id="ARBA00023157"/>
    </source>
</evidence>
<gene>
    <name evidence="11" type="primary">ACP3</name>
</gene>
<dbReference type="GO" id="GO:0005886">
    <property type="term" value="C:plasma membrane"/>
    <property type="evidence" value="ECO:0007669"/>
    <property type="project" value="TreeGrafter"/>
</dbReference>
<evidence type="ECO:0000256" key="9">
    <source>
        <dbReference type="SAM" id="SignalP"/>
    </source>
</evidence>
<evidence type="ECO:0000256" key="2">
    <source>
        <dbReference type="ARBA" id="ARBA00005375"/>
    </source>
</evidence>
<feature type="chain" id="PRO_5028139565" description="acid phosphatase" evidence="9">
    <location>
        <begin position="24"/>
        <end position="418"/>
    </location>
</feature>
<dbReference type="AlphaFoldDB" id="A0A6P8PUV1"/>
<dbReference type="RefSeq" id="XP_033785880.1">
    <property type="nucleotide sequence ID" value="XM_033929989.1"/>
</dbReference>
<proteinExistence type="inferred from homology"/>
<keyword evidence="6" id="KW-1015">Disulfide bond</keyword>
<dbReference type="CTD" id="55"/>
<keyword evidence="8" id="KW-1133">Transmembrane helix</keyword>
<organism evidence="10 11">
    <name type="scientific">Geotrypetes seraphini</name>
    <name type="common">Gaboon caecilian</name>
    <name type="synonym">Caecilia seraphini</name>
    <dbReference type="NCBI Taxonomy" id="260995"/>
    <lineage>
        <taxon>Eukaryota</taxon>
        <taxon>Metazoa</taxon>
        <taxon>Chordata</taxon>
        <taxon>Craniata</taxon>
        <taxon>Vertebrata</taxon>
        <taxon>Euteleostomi</taxon>
        <taxon>Amphibia</taxon>
        <taxon>Gymnophiona</taxon>
        <taxon>Geotrypetes</taxon>
    </lineage>
</organism>
<dbReference type="OrthoDB" id="258392at2759"/>
<evidence type="ECO:0000256" key="4">
    <source>
        <dbReference type="ARBA" id="ARBA00022729"/>
    </source>
</evidence>
<comment type="catalytic activity">
    <reaction evidence="1">
        <text>a phosphate monoester + H2O = an alcohol + phosphate</text>
        <dbReference type="Rhea" id="RHEA:15017"/>
        <dbReference type="ChEBI" id="CHEBI:15377"/>
        <dbReference type="ChEBI" id="CHEBI:30879"/>
        <dbReference type="ChEBI" id="CHEBI:43474"/>
        <dbReference type="ChEBI" id="CHEBI:67140"/>
        <dbReference type="EC" id="3.1.3.2"/>
    </reaction>
</comment>
<accession>A0A6P8PUV1</accession>
<dbReference type="GeneID" id="117353735"/>
<dbReference type="InterPro" id="IPR050645">
    <property type="entry name" value="Histidine_acid_phosphatase"/>
</dbReference>
<dbReference type="Gene3D" id="3.40.50.1240">
    <property type="entry name" value="Phosphoglycerate mutase-like"/>
    <property type="match status" value="1"/>
</dbReference>
<evidence type="ECO:0000313" key="10">
    <source>
        <dbReference type="Proteomes" id="UP000515159"/>
    </source>
</evidence>
<keyword evidence="7" id="KW-0325">Glycoprotein</keyword>
<evidence type="ECO:0000256" key="8">
    <source>
        <dbReference type="SAM" id="Phobius"/>
    </source>
</evidence>